<reference evidence="6 7" key="1">
    <citation type="submission" date="2021-05" db="EMBL/GenBank/DDBJ databases">
        <title>Genetic and Functional Diversity in Clade A Lucinid endosymbionts from the Bahamas.</title>
        <authorList>
            <person name="Giani N.M."/>
            <person name="Engel A.S."/>
            <person name="Campbell B.J."/>
        </authorList>
    </citation>
    <scope>NUCLEOTIDE SEQUENCE [LARGE SCALE GENOMIC DNA]</scope>
    <source>
        <strain evidence="6">LUC16012Gg_MoonRockCtena</strain>
    </source>
</reference>
<dbReference type="Pfam" id="PF01814">
    <property type="entry name" value="Hemerythrin"/>
    <property type="match status" value="1"/>
</dbReference>
<dbReference type="NCBIfam" id="TIGR02481">
    <property type="entry name" value="hemeryth_dom"/>
    <property type="match status" value="1"/>
</dbReference>
<comment type="caution">
    <text evidence="6">The sequence shown here is derived from an EMBL/GenBank/DDBJ whole genome shotgun (WGS) entry which is preliminary data.</text>
</comment>
<dbReference type="InterPro" id="IPR016131">
    <property type="entry name" value="Haemerythrin_Fe_BS"/>
</dbReference>
<keyword evidence="4" id="KW-0408">Iron</keyword>
<organism evidence="6 7">
    <name type="scientific">Candidatus Thiodiazotropha taylori</name>
    <dbReference type="NCBI Taxonomy" id="2792791"/>
    <lineage>
        <taxon>Bacteria</taxon>
        <taxon>Pseudomonadati</taxon>
        <taxon>Pseudomonadota</taxon>
        <taxon>Gammaproteobacteria</taxon>
        <taxon>Chromatiales</taxon>
        <taxon>Sedimenticolaceae</taxon>
        <taxon>Candidatus Thiodiazotropha</taxon>
    </lineage>
</organism>
<dbReference type="InterPro" id="IPR012312">
    <property type="entry name" value="Hemerythrin-like"/>
</dbReference>
<evidence type="ECO:0000256" key="4">
    <source>
        <dbReference type="ARBA" id="ARBA00023004"/>
    </source>
</evidence>
<dbReference type="Proteomes" id="UP000770889">
    <property type="component" value="Unassembled WGS sequence"/>
</dbReference>
<accession>A0A944MAK0</accession>
<dbReference type="CDD" id="cd12107">
    <property type="entry name" value="Hemerythrin"/>
    <property type="match status" value="1"/>
</dbReference>
<evidence type="ECO:0000256" key="1">
    <source>
        <dbReference type="ARBA" id="ARBA00010587"/>
    </source>
</evidence>
<feature type="domain" description="Hemerythrin-like" evidence="5">
    <location>
        <begin position="15"/>
        <end position="123"/>
    </location>
</feature>
<dbReference type="SUPFAM" id="SSF47188">
    <property type="entry name" value="Hemerythrin-like"/>
    <property type="match status" value="1"/>
</dbReference>
<gene>
    <name evidence="6" type="ORF">KME65_15605</name>
</gene>
<dbReference type="EMBL" id="JAHHGM010000016">
    <property type="protein sequence ID" value="MBT2990381.1"/>
    <property type="molecule type" value="Genomic_DNA"/>
</dbReference>
<keyword evidence="2" id="KW-0813">Transport</keyword>
<proteinExistence type="inferred from homology"/>
<evidence type="ECO:0000259" key="5">
    <source>
        <dbReference type="Pfam" id="PF01814"/>
    </source>
</evidence>
<evidence type="ECO:0000313" key="6">
    <source>
        <dbReference type="EMBL" id="MBT2990381.1"/>
    </source>
</evidence>
<dbReference type="PROSITE" id="PS00550">
    <property type="entry name" value="HEMERYTHRINS"/>
    <property type="match status" value="1"/>
</dbReference>
<dbReference type="InterPro" id="IPR035938">
    <property type="entry name" value="Hemerythrin-like_sf"/>
</dbReference>
<dbReference type="GO" id="GO:0005344">
    <property type="term" value="F:oxygen carrier activity"/>
    <property type="evidence" value="ECO:0007669"/>
    <property type="project" value="UniProtKB-KW"/>
</dbReference>
<dbReference type="InterPro" id="IPR050669">
    <property type="entry name" value="Hemerythrin"/>
</dbReference>
<dbReference type="AlphaFoldDB" id="A0A944MAK0"/>
<dbReference type="GO" id="GO:0046872">
    <property type="term" value="F:metal ion binding"/>
    <property type="evidence" value="ECO:0007669"/>
    <property type="project" value="UniProtKB-KW"/>
</dbReference>
<dbReference type="PANTHER" id="PTHR37164:SF1">
    <property type="entry name" value="BACTERIOHEMERYTHRIN"/>
    <property type="match status" value="1"/>
</dbReference>
<evidence type="ECO:0000313" key="7">
    <source>
        <dbReference type="Proteomes" id="UP000770889"/>
    </source>
</evidence>
<protein>
    <submittedName>
        <fullName evidence="6">Hemerythrin domain-containing protein</fullName>
    </submittedName>
</protein>
<dbReference type="InterPro" id="IPR012827">
    <property type="entry name" value="Hemerythrin_metal-bd"/>
</dbReference>
<sequence length="129" mass="14896">MGALIENFEQRYLLGVDDMDNTHRAFVALVNRLGEAGRQEFITLFADLVTHTREHFAQENRWMETSDFPAILEHTDEHQRILGELDRFAQRVASGSILIARSYITQQLPLWFDLHAKTMDSALASHLKK</sequence>
<name>A0A944MAK0_9GAMM</name>
<evidence type="ECO:0000256" key="3">
    <source>
        <dbReference type="ARBA" id="ARBA00022723"/>
    </source>
</evidence>
<keyword evidence="3" id="KW-0479">Metal-binding</keyword>
<dbReference type="Gene3D" id="1.20.120.50">
    <property type="entry name" value="Hemerythrin-like"/>
    <property type="match status" value="1"/>
</dbReference>
<keyword evidence="2" id="KW-0561">Oxygen transport</keyword>
<comment type="similarity">
    <text evidence="1">Belongs to the hemerythrin family.</text>
</comment>
<evidence type="ECO:0000256" key="2">
    <source>
        <dbReference type="ARBA" id="ARBA00022621"/>
    </source>
</evidence>
<dbReference type="PANTHER" id="PTHR37164">
    <property type="entry name" value="BACTERIOHEMERYTHRIN"/>
    <property type="match status" value="1"/>
</dbReference>